<evidence type="ECO:0000313" key="3">
    <source>
        <dbReference type="Proteomes" id="UP000245977"/>
    </source>
</evidence>
<keyword evidence="3" id="KW-1185">Reference proteome</keyword>
<dbReference type="RefSeq" id="WP_065994518.1">
    <property type="nucleotide sequence ID" value="NZ_CP029397.2"/>
</dbReference>
<dbReference type="SUPFAM" id="SSF54637">
    <property type="entry name" value="Thioesterase/thiol ester dehydrase-isomerase"/>
    <property type="match status" value="1"/>
</dbReference>
<dbReference type="AlphaFoldDB" id="A0A2S2FH97"/>
<dbReference type="InterPro" id="IPR029069">
    <property type="entry name" value="HotDog_dom_sf"/>
</dbReference>
<dbReference type="GO" id="GO:0019171">
    <property type="term" value="F:(3R)-hydroxyacyl-[acyl-carrier-protein] dehydratase activity"/>
    <property type="evidence" value="ECO:0007669"/>
    <property type="project" value="TreeGrafter"/>
</dbReference>
<dbReference type="PANTHER" id="PTHR43437:SF3">
    <property type="entry name" value="HYDROXYACYL-THIOESTER DEHYDRATASE TYPE 2, MITOCHONDRIAL"/>
    <property type="match status" value="1"/>
</dbReference>
<dbReference type="GO" id="GO:0006633">
    <property type="term" value="P:fatty acid biosynthetic process"/>
    <property type="evidence" value="ECO:0007669"/>
    <property type="project" value="TreeGrafter"/>
</dbReference>
<proteinExistence type="predicted"/>
<dbReference type="KEGG" id="adv:DJ533_18125"/>
<dbReference type="STRING" id="1871111.GCA_001704615_00611"/>
<dbReference type="EMBL" id="CP029397">
    <property type="protein sequence ID" value="AWL30336.1"/>
    <property type="molecule type" value="Genomic_DNA"/>
</dbReference>
<dbReference type="PANTHER" id="PTHR43437">
    <property type="entry name" value="HYDROXYACYL-THIOESTER DEHYDRATASE TYPE 2, MITOCHONDRIAL-RELATED"/>
    <property type="match status" value="1"/>
</dbReference>
<organism evidence="2 3">
    <name type="scientific">Acinetobacter defluvii</name>
    <dbReference type="NCBI Taxonomy" id="1871111"/>
    <lineage>
        <taxon>Bacteria</taxon>
        <taxon>Pseudomonadati</taxon>
        <taxon>Pseudomonadota</taxon>
        <taxon>Gammaproteobacteria</taxon>
        <taxon>Moraxellales</taxon>
        <taxon>Moraxellaceae</taxon>
        <taxon>Acinetobacter</taxon>
    </lineage>
</organism>
<dbReference type="InterPro" id="IPR002539">
    <property type="entry name" value="MaoC-like_dom"/>
</dbReference>
<evidence type="ECO:0000259" key="1">
    <source>
        <dbReference type="Pfam" id="PF01575"/>
    </source>
</evidence>
<name>A0A2S2FH97_9GAMM</name>
<accession>A0A2S2FH97</accession>
<protein>
    <submittedName>
        <fullName evidence="2">MaoC family dehydratase</fullName>
    </submittedName>
</protein>
<feature type="domain" description="MaoC-like" evidence="1">
    <location>
        <begin position="8"/>
        <end position="112"/>
    </location>
</feature>
<gene>
    <name evidence="2" type="ORF">DJ533_18125</name>
</gene>
<dbReference type="Gene3D" id="3.10.129.10">
    <property type="entry name" value="Hotdog Thioesterase"/>
    <property type="match status" value="1"/>
</dbReference>
<dbReference type="InterPro" id="IPR050965">
    <property type="entry name" value="UPF0336/Enoyl-CoA_hydratase"/>
</dbReference>
<dbReference type="CDD" id="cd03449">
    <property type="entry name" value="R_hydratase"/>
    <property type="match status" value="1"/>
</dbReference>
<dbReference type="Proteomes" id="UP000245977">
    <property type="component" value="Chromosome"/>
</dbReference>
<reference evidence="2" key="1">
    <citation type="submission" date="2019-08" db="EMBL/GenBank/DDBJ databases">
        <title>The complete genome of Acinetobacter defluvii strain WCHAD010030.</title>
        <authorList>
            <person name="Hu Y."/>
            <person name="Qin J."/>
            <person name="Feng Y."/>
            <person name="Zong Z."/>
        </authorList>
    </citation>
    <scope>NUCLEOTIDE SEQUENCE</scope>
    <source>
        <strain evidence="2">WCHA30</strain>
    </source>
</reference>
<dbReference type="OrthoDB" id="5358891at2"/>
<dbReference type="Pfam" id="PF01575">
    <property type="entry name" value="MaoC_dehydratas"/>
    <property type="match status" value="1"/>
</dbReference>
<evidence type="ECO:0000313" key="2">
    <source>
        <dbReference type="EMBL" id="AWL30336.1"/>
    </source>
</evidence>
<sequence>MDSLLNYQYREDFHFTQDHVILFSEASGDTNPIHLDDKYASNTIFKQKIIHGFLGGSIFSKILGTNFPGEGTIYLKQTLSFKRPMYINTTYTAIVDVLEIDENKSRAKISTNILDTNGNIVITGEALVQHTIFKKNKV</sequence>